<name>A0AAW0R7X1_9PEZI</name>
<dbReference type="Proteomes" id="UP001392437">
    <property type="component" value="Unassembled WGS sequence"/>
</dbReference>
<dbReference type="EMBL" id="JAQQWP010000002">
    <property type="protein sequence ID" value="KAK8129873.1"/>
    <property type="molecule type" value="Genomic_DNA"/>
</dbReference>
<sequence length="182" mass="19921">MCEGGIHQQRTRGPIPIIVCCKTEHVAAGVIQSLKPEYDVVHYILDVENASREIFGILSGDAPPSAPNNRHHYLGNKLYGTGEALRPRAVLFGGTYDDGAVERICEDLLLLLRQLRTRTRPIAAATTTATTQIPLLKANQSAAMPPLGPEYGRKIVQRAKACLQKLEEEGKFDGTHGGVYIY</sequence>
<evidence type="ECO:0000313" key="1">
    <source>
        <dbReference type="EMBL" id="KAK8129873.1"/>
    </source>
</evidence>
<proteinExistence type="predicted"/>
<gene>
    <name evidence="1" type="ORF">PG999_002253</name>
</gene>
<organism evidence="1 2">
    <name type="scientific">Apiospora kogelbergensis</name>
    <dbReference type="NCBI Taxonomy" id="1337665"/>
    <lineage>
        <taxon>Eukaryota</taxon>
        <taxon>Fungi</taxon>
        <taxon>Dikarya</taxon>
        <taxon>Ascomycota</taxon>
        <taxon>Pezizomycotina</taxon>
        <taxon>Sordariomycetes</taxon>
        <taxon>Xylariomycetidae</taxon>
        <taxon>Amphisphaeriales</taxon>
        <taxon>Apiosporaceae</taxon>
        <taxon>Apiospora</taxon>
    </lineage>
</organism>
<accession>A0AAW0R7X1</accession>
<comment type="caution">
    <text evidence="1">The sequence shown here is derived from an EMBL/GenBank/DDBJ whole genome shotgun (WGS) entry which is preliminary data.</text>
</comment>
<evidence type="ECO:0000313" key="2">
    <source>
        <dbReference type="Proteomes" id="UP001392437"/>
    </source>
</evidence>
<protein>
    <submittedName>
        <fullName evidence="1">Uncharacterized protein</fullName>
    </submittedName>
</protein>
<keyword evidence="2" id="KW-1185">Reference proteome</keyword>
<reference evidence="1 2" key="1">
    <citation type="submission" date="2023-01" db="EMBL/GenBank/DDBJ databases">
        <title>Analysis of 21 Apiospora genomes using comparative genomics revels a genus with tremendous synthesis potential of carbohydrate active enzymes and secondary metabolites.</title>
        <authorList>
            <person name="Sorensen T."/>
        </authorList>
    </citation>
    <scope>NUCLEOTIDE SEQUENCE [LARGE SCALE GENOMIC DNA]</scope>
    <source>
        <strain evidence="1 2">CBS 117206</strain>
    </source>
</reference>
<dbReference type="AlphaFoldDB" id="A0AAW0R7X1"/>